<dbReference type="EMBL" id="SMCO01000004">
    <property type="protein sequence ID" value="TCV88134.1"/>
    <property type="molecule type" value="Genomic_DNA"/>
</dbReference>
<feature type="domain" description="Glycosyltransferase RgtA/B/C/D-like" evidence="9">
    <location>
        <begin position="89"/>
        <end position="250"/>
    </location>
</feature>
<feature type="transmembrane region" description="Helical" evidence="8">
    <location>
        <begin position="301"/>
        <end position="320"/>
    </location>
</feature>
<dbReference type="PANTHER" id="PTHR33908">
    <property type="entry name" value="MANNOSYLTRANSFERASE YKCB-RELATED"/>
    <property type="match status" value="1"/>
</dbReference>
<keyword evidence="3 10" id="KW-0328">Glycosyltransferase</keyword>
<evidence type="ECO:0000256" key="8">
    <source>
        <dbReference type="SAM" id="Phobius"/>
    </source>
</evidence>
<keyword evidence="7 8" id="KW-0472">Membrane</keyword>
<evidence type="ECO:0000256" key="5">
    <source>
        <dbReference type="ARBA" id="ARBA00022692"/>
    </source>
</evidence>
<dbReference type="PANTHER" id="PTHR33908:SF11">
    <property type="entry name" value="MEMBRANE PROTEIN"/>
    <property type="match status" value="1"/>
</dbReference>
<feature type="transmembrane region" description="Helical" evidence="8">
    <location>
        <begin position="21"/>
        <end position="43"/>
    </location>
</feature>
<keyword evidence="4 10" id="KW-0808">Transferase</keyword>
<feature type="transmembrane region" description="Helical" evidence="8">
    <location>
        <begin position="162"/>
        <end position="178"/>
    </location>
</feature>
<evidence type="ECO:0000259" key="9">
    <source>
        <dbReference type="Pfam" id="PF13231"/>
    </source>
</evidence>
<feature type="transmembrane region" description="Helical" evidence="8">
    <location>
        <begin position="326"/>
        <end position="345"/>
    </location>
</feature>
<evidence type="ECO:0000313" key="10">
    <source>
        <dbReference type="EMBL" id="TCV88134.1"/>
    </source>
</evidence>
<feature type="transmembrane region" description="Helical" evidence="8">
    <location>
        <begin position="190"/>
        <end position="209"/>
    </location>
</feature>
<evidence type="ECO:0000256" key="3">
    <source>
        <dbReference type="ARBA" id="ARBA00022676"/>
    </source>
</evidence>
<feature type="transmembrane region" description="Helical" evidence="8">
    <location>
        <begin position="389"/>
        <end position="409"/>
    </location>
</feature>
<gene>
    <name evidence="10" type="ORF">EDC63_10491</name>
</gene>
<dbReference type="GO" id="GO:0016763">
    <property type="term" value="F:pentosyltransferase activity"/>
    <property type="evidence" value="ECO:0007669"/>
    <property type="project" value="TreeGrafter"/>
</dbReference>
<dbReference type="Proteomes" id="UP000295367">
    <property type="component" value="Unassembled WGS sequence"/>
</dbReference>
<dbReference type="Pfam" id="PF13231">
    <property type="entry name" value="PMT_2"/>
    <property type="match status" value="1"/>
</dbReference>
<feature type="transmembrane region" description="Helical" evidence="8">
    <location>
        <begin position="110"/>
        <end position="131"/>
    </location>
</feature>
<evidence type="ECO:0000256" key="4">
    <source>
        <dbReference type="ARBA" id="ARBA00022679"/>
    </source>
</evidence>
<evidence type="ECO:0000256" key="2">
    <source>
        <dbReference type="ARBA" id="ARBA00022475"/>
    </source>
</evidence>
<name>A0A4R3YBL3_9PROT</name>
<keyword evidence="11" id="KW-1185">Reference proteome</keyword>
<comment type="caution">
    <text evidence="10">The sequence shown here is derived from an EMBL/GenBank/DDBJ whole genome shotgun (WGS) entry which is preliminary data.</text>
</comment>
<keyword evidence="5 8" id="KW-0812">Transmembrane</keyword>
<protein>
    <submittedName>
        <fullName evidence="10">Dolichyl-phosphate-mannose-protein mannosyltransferase</fullName>
    </submittedName>
</protein>
<reference evidence="10 11" key="1">
    <citation type="submission" date="2019-03" db="EMBL/GenBank/DDBJ databases">
        <title>Genomic Encyclopedia of Type Strains, Phase IV (KMG-IV): sequencing the most valuable type-strain genomes for metagenomic binning, comparative biology and taxonomic classification.</title>
        <authorList>
            <person name="Goeker M."/>
        </authorList>
    </citation>
    <scope>NUCLEOTIDE SEQUENCE [LARGE SCALE GENOMIC DNA]</scope>
    <source>
        <strain evidence="10 11">DSM 100309</strain>
    </source>
</reference>
<keyword evidence="6 8" id="KW-1133">Transmembrane helix</keyword>
<comment type="subcellular location">
    <subcellularLocation>
        <location evidence="1">Cell membrane</location>
        <topology evidence="1">Multi-pass membrane protein</topology>
    </subcellularLocation>
</comment>
<organism evidence="10 11">
    <name type="scientific">Sulfurirhabdus autotrophica</name>
    <dbReference type="NCBI Taxonomy" id="1706046"/>
    <lineage>
        <taxon>Bacteria</taxon>
        <taxon>Pseudomonadati</taxon>
        <taxon>Pseudomonadota</taxon>
        <taxon>Betaproteobacteria</taxon>
        <taxon>Nitrosomonadales</taxon>
        <taxon>Sulfuricellaceae</taxon>
        <taxon>Sulfurirhabdus</taxon>
    </lineage>
</organism>
<dbReference type="RefSeq" id="WP_124945766.1">
    <property type="nucleotide sequence ID" value="NZ_BHVT01000019.1"/>
</dbReference>
<feature type="transmembrane region" description="Helical" evidence="8">
    <location>
        <begin position="229"/>
        <end position="252"/>
    </location>
</feature>
<evidence type="ECO:0000313" key="11">
    <source>
        <dbReference type="Proteomes" id="UP000295367"/>
    </source>
</evidence>
<dbReference type="GO" id="GO:0009103">
    <property type="term" value="P:lipopolysaccharide biosynthetic process"/>
    <property type="evidence" value="ECO:0007669"/>
    <property type="project" value="UniProtKB-ARBA"/>
</dbReference>
<keyword evidence="2" id="KW-1003">Cell membrane</keyword>
<sequence length="547" mass="61847">MKQNSSALKQTQKVWKRLADMLPIVGITMGFFLFFQGIAQPWIGLDGSDGALFSSIAHNYLQFGVFDLNFGQLITFEEISHPGGTYYLHHPPLFPLLVMTSFSLFGEAEIFARLVSVLATLATAIVLFALVKKAANTRVGIMSVFFFMTYPSTILFGRKPGYEALTLFFVILAVWLYLKYRDRPSLGTMFLLFCAVAAGAASDWAAYFLPPAILTHYLLMRKDQRMDWTLLSGLIFVPTVTLILFLISIYYVDKESLLGLLHQGLAYTGFISANSEIAKTIIEAKITFSPKEYFFRIVQNFNTDFGIISALLALIGIVFIRRNKEMSGIVIILSVVAFGILVIFWRSLYFHQWWMHLMTVPLAILSAEAINSILSLADNDRPSHEQATKAGITVAVILPVLISMLFNVWQLGNIQTRIQREDRLEKPDFIPELGHYIRRSTAIGDQILTNLAPISKYLTNPYSKILPYYSRRTIHPSITTPDQIFRLISQENNRPKGAIYFLLELDVAKDLASSGLYTWLKNNGDMTALNIQGHSFQLFRLKTINHI</sequence>
<dbReference type="InterPro" id="IPR050297">
    <property type="entry name" value="LipidA_mod_glycosyltrf_83"/>
</dbReference>
<accession>A0A4R3YBL3</accession>
<dbReference type="AlphaFoldDB" id="A0A4R3YBL3"/>
<evidence type="ECO:0000256" key="7">
    <source>
        <dbReference type="ARBA" id="ARBA00023136"/>
    </source>
</evidence>
<dbReference type="GO" id="GO:0005886">
    <property type="term" value="C:plasma membrane"/>
    <property type="evidence" value="ECO:0007669"/>
    <property type="project" value="UniProtKB-SubCell"/>
</dbReference>
<evidence type="ECO:0000256" key="6">
    <source>
        <dbReference type="ARBA" id="ARBA00022989"/>
    </source>
</evidence>
<evidence type="ECO:0000256" key="1">
    <source>
        <dbReference type="ARBA" id="ARBA00004651"/>
    </source>
</evidence>
<proteinExistence type="predicted"/>
<dbReference type="InterPro" id="IPR038731">
    <property type="entry name" value="RgtA/B/C-like"/>
</dbReference>